<evidence type="ECO:0000313" key="6">
    <source>
        <dbReference type="Proteomes" id="UP000030021"/>
    </source>
</evidence>
<evidence type="ECO:0000256" key="3">
    <source>
        <dbReference type="ARBA" id="ARBA00023163"/>
    </source>
</evidence>
<organism evidence="5 6">
    <name type="scientific">Roseovarius mucosus DSM 17069</name>
    <dbReference type="NCBI Taxonomy" id="1288298"/>
    <lineage>
        <taxon>Bacteria</taxon>
        <taxon>Pseudomonadati</taxon>
        <taxon>Pseudomonadota</taxon>
        <taxon>Alphaproteobacteria</taxon>
        <taxon>Rhodobacterales</taxon>
        <taxon>Roseobacteraceae</taxon>
        <taxon>Roseovarius</taxon>
    </lineage>
</organism>
<comment type="caution">
    <text evidence="5">The sequence shown here is derived from an EMBL/GenBank/DDBJ whole genome shotgun (WGS) entry which is preliminary data.</text>
</comment>
<dbReference type="Proteomes" id="UP000030021">
    <property type="component" value="Unassembled WGS sequence"/>
</dbReference>
<protein>
    <submittedName>
        <fullName evidence="5">Transcriptional regulator, AraC family</fullName>
    </submittedName>
</protein>
<dbReference type="SUPFAM" id="SSF46689">
    <property type="entry name" value="Homeodomain-like"/>
    <property type="match status" value="1"/>
</dbReference>
<dbReference type="RefSeq" id="WP_037270924.1">
    <property type="nucleotide sequence ID" value="NZ_KN293977.1"/>
</dbReference>
<keyword evidence="2" id="KW-0238">DNA-binding</keyword>
<dbReference type="PATRIC" id="fig|1288298.3.peg.1213"/>
<name>A0A0A0HRU8_9RHOB</name>
<evidence type="ECO:0000256" key="1">
    <source>
        <dbReference type="ARBA" id="ARBA00023015"/>
    </source>
</evidence>
<accession>A0A0A0HRU8</accession>
<dbReference type="Pfam" id="PF12833">
    <property type="entry name" value="HTH_18"/>
    <property type="match status" value="1"/>
</dbReference>
<dbReference type="Pfam" id="PF12625">
    <property type="entry name" value="Arabinose_bd"/>
    <property type="match status" value="1"/>
</dbReference>
<evidence type="ECO:0000256" key="2">
    <source>
        <dbReference type="ARBA" id="ARBA00023125"/>
    </source>
</evidence>
<keyword evidence="1" id="KW-0805">Transcription regulation</keyword>
<dbReference type="EMBL" id="AONH01000006">
    <property type="protein sequence ID" value="KGM88793.1"/>
    <property type="molecule type" value="Genomic_DNA"/>
</dbReference>
<dbReference type="OrthoDB" id="9805730at2"/>
<dbReference type="PROSITE" id="PS01124">
    <property type="entry name" value="HTH_ARAC_FAMILY_2"/>
    <property type="match status" value="1"/>
</dbReference>
<dbReference type="PANTHER" id="PTHR47894">
    <property type="entry name" value="HTH-TYPE TRANSCRIPTIONAL REGULATOR GADX"/>
    <property type="match status" value="1"/>
</dbReference>
<evidence type="ECO:0000313" key="5">
    <source>
        <dbReference type="EMBL" id="KGM88793.1"/>
    </source>
</evidence>
<dbReference type="InterPro" id="IPR018060">
    <property type="entry name" value="HTH_AraC"/>
</dbReference>
<dbReference type="STRING" id="215743.ROSMUCSMR3_03266"/>
<dbReference type="SMART" id="SM00342">
    <property type="entry name" value="HTH_ARAC"/>
    <property type="match status" value="1"/>
</dbReference>
<dbReference type="eggNOG" id="COG2207">
    <property type="taxonomic scope" value="Bacteria"/>
</dbReference>
<dbReference type="GO" id="GO:0003700">
    <property type="term" value="F:DNA-binding transcription factor activity"/>
    <property type="evidence" value="ECO:0007669"/>
    <property type="project" value="InterPro"/>
</dbReference>
<sequence length="341" mass="37472">MVNSQTYSNFMATDVACRILGVDPQVMLETAGLGALARSRTEVRVTAQQYFDCWNTMEVLSPRPDYVPHLGVAISRGPVIPVFFTLSCAPDMETGLIRLAQFKSLLGPTLMRVFWDGGLLRLEFDSVDARVPMPPSLGALQLVVAVENIRGAAAHLVCPVAAGFDGSEEERHMIAGQLGIMPERSHAAYLAFSPEDAKRPFISENPALWADIEADLKLQLAAQNDRWPVAERVRGALVDLMPAGRTGAEDVALALGISRSTLQRRLREEGTSYQTVLDVTRHDIATRYLTKTTLRVEEIASVLAYRDANSFSRSFRRWTGQAPVAFRQAMALSKGQVGKPE</sequence>
<dbReference type="HOGENOM" id="CLU_047522_1_1_5"/>
<dbReference type="Gene3D" id="1.10.10.60">
    <property type="entry name" value="Homeodomain-like"/>
    <property type="match status" value="1"/>
</dbReference>
<evidence type="ECO:0000259" key="4">
    <source>
        <dbReference type="PROSITE" id="PS01124"/>
    </source>
</evidence>
<proteinExistence type="predicted"/>
<dbReference type="InterPro" id="IPR009057">
    <property type="entry name" value="Homeodomain-like_sf"/>
</dbReference>
<gene>
    <name evidence="5" type="ORF">rosmuc_01203</name>
</gene>
<dbReference type="AlphaFoldDB" id="A0A0A0HRU8"/>
<dbReference type="GO" id="GO:0000976">
    <property type="term" value="F:transcription cis-regulatory region binding"/>
    <property type="evidence" value="ECO:0007669"/>
    <property type="project" value="TreeGrafter"/>
</dbReference>
<dbReference type="GO" id="GO:0005829">
    <property type="term" value="C:cytosol"/>
    <property type="evidence" value="ECO:0007669"/>
    <property type="project" value="TreeGrafter"/>
</dbReference>
<reference evidence="5 6" key="1">
    <citation type="submission" date="2013-01" db="EMBL/GenBank/DDBJ databases">
        <authorList>
            <person name="Fiebig A."/>
            <person name="Goeker M."/>
            <person name="Klenk H.-P.P."/>
        </authorList>
    </citation>
    <scope>NUCLEOTIDE SEQUENCE [LARGE SCALE GENOMIC DNA]</scope>
    <source>
        <strain evidence="5 6">DSM 17069</strain>
    </source>
</reference>
<feature type="domain" description="HTH araC/xylS-type" evidence="4">
    <location>
        <begin position="231"/>
        <end position="329"/>
    </location>
</feature>
<dbReference type="InterPro" id="IPR032687">
    <property type="entry name" value="AraC-type_N"/>
</dbReference>
<dbReference type="PANTHER" id="PTHR47894:SF1">
    <property type="entry name" value="HTH-TYPE TRANSCRIPTIONAL REGULATOR VQSM"/>
    <property type="match status" value="1"/>
</dbReference>
<keyword evidence="3" id="KW-0804">Transcription</keyword>